<dbReference type="EMBL" id="OZ020102">
    <property type="protein sequence ID" value="CAK9276456.1"/>
    <property type="molecule type" value="Genomic_DNA"/>
</dbReference>
<feature type="coiled-coil region" evidence="6">
    <location>
        <begin position="189"/>
        <end position="227"/>
    </location>
</feature>
<dbReference type="SUPFAM" id="SSF56112">
    <property type="entry name" value="Protein kinase-like (PK-like)"/>
    <property type="match status" value="1"/>
</dbReference>
<evidence type="ECO:0000256" key="7">
    <source>
        <dbReference type="SAM" id="SignalP"/>
    </source>
</evidence>
<dbReference type="InterPro" id="IPR000719">
    <property type="entry name" value="Prot_kinase_dom"/>
</dbReference>
<evidence type="ECO:0000259" key="8">
    <source>
        <dbReference type="PROSITE" id="PS50011"/>
    </source>
</evidence>
<dbReference type="SMART" id="SM00220">
    <property type="entry name" value="S_TKc"/>
    <property type="match status" value="1"/>
</dbReference>
<feature type="signal peptide" evidence="7">
    <location>
        <begin position="1"/>
        <end position="27"/>
    </location>
</feature>
<evidence type="ECO:0000256" key="6">
    <source>
        <dbReference type="SAM" id="Coils"/>
    </source>
</evidence>
<dbReference type="InterPro" id="IPR011009">
    <property type="entry name" value="Kinase-like_dom_sf"/>
</dbReference>
<dbReference type="PANTHER" id="PTHR44329">
    <property type="entry name" value="SERINE/THREONINE-PROTEIN KINASE TNNI3K-RELATED"/>
    <property type="match status" value="1"/>
</dbReference>
<sequence length="1006" mass="114609">MKVVALPFVQLLRLIMNILGIVANVMAETGSRWNSTFLCRIFGVEPSSNPTEFEKLLATINGIHDRIDRGVELNKQLCGYVDRKLSKLKASLESRYKSFVRAPESEPNDAKIVLKELHLVVKRVEVLVQKCTFIEARDQWLEVAITMANVEEDVVEMELDLAWWVSVLKVAADSNMGESELLSKVKSAMRKQATLLEKLSKELSSLQKAAKTDREDLLSRLEEVKKKGNTNSPEYVLAIYLLSRMQGGHDQVAPEVAVQLQPKKKGEFLGRGAYGEVHAVTWLGNRECALKVLKQKNLDDEYRILRRCSHPHILQSLWYWKEEEKSHIIMQRMLEDLDIHIFRKKLDLHVAIDVMLQIAKAMRYLQHNKIVHRDLKPSNVLVQPENFGEPSYIHVKLADFGTAKNYLNSATFSEQTPNLGTSLYAAPEVIFGKQMLQPDGTPNFPPKADVWSFSMVCYQVLSGEKPFYQESSIGTIRAKIQDPKFRPLFPQDCPDYIRSCISRCWEQSPDKRPTFSDICTRLKLAKALSLGITRLEPCMHLLPYKHPDNQGTSGGVIASPRHEAILGDESITRVLIVRSSKTELFMKNLCFMNHDVPDGKRPNLESISQIGMDINKEWEHCRASLRIHAATKYIGQQGLFEQIDSFLAERNSLLTSSGWLASWQGELRIENPQNWTTFQKVERVSRVHVVWLLYEVSESIGIEWKHFNDIMKRHEVPLQILILTNPERDPTGELLERNFLGNRGSLFRNGSTSSGQVHFITIPSHCLSSVIDMARSYQQPFLDNLPNQSSRDPLSLTQMDHRALLRSTGVIKTFSSIQKTACVISKIASDLGKKGSTIHIAPFRSLPGRYTLTQSGIFTTKCMRSIWEIPLIKETTMMSKFALWESNETDHESSHRPEQNVSLSPSFSLNIKDGRYLPFTACAAHAIVYYRVLHLRGWTASDNSDEFDSFNSKHKKRFEEFSQESSSGILSQLWQKLSGSFDETGLRQKLQKSLEDFYIECTTGQS</sequence>
<keyword evidence="1" id="KW-0808">Transferase</keyword>
<feature type="domain" description="Protein kinase" evidence="8">
    <location>
        <begin position="263"/>
        <end position="524"/>
    </location>
</feature>
<dbReference type="PROSITE" id="PS00108">
    <property type="entry name" value="PROTEIN_KINASE_ST"/>
    <property type="match status" value="1"/>
</dbReference>
<dbReference type="Proteomes" id="UP001497444">
    <property type="component" value="Chromosome 7"/>
</dbReference>
<dbReference type="Pfam" id="PF00069">
    <property type="entry name" value="Pkinase"/>
    <property type="match status" value="1"/>
</dbReference>
<proteinExistence type="predicted"/>
<protein>
    <recommendedName>
        <fullName evidence="8">Protein kinase domain-containing protein</fullName>
    </recommendedName>
</protein>
<evidence type="ECO:0000256" key="2">
    <source>
        <dbReference type="ARBA" id="ARBA00022741"/>
    </source>
</evidence>
<accession>A0ABP0XBF6</accession>
<gene>
    <name evidence="9" type="ORF">CSSPJE1EN1_LOCUS21934</name>
</gene>
<dbReference type="PROSITE" id="PS00107">
    <property type="entry name" value="PROTEIN_KINASE_ATP"/>
    <property type="match status" value="1"/>
</dbReference>
<evidence type="ECO:0000313" key="9">
    <source>
        <dbReference type="EMBL" id="CAK9276456.1"/>
    </source>
</evidence>
<dbReference type="InterPro" id="IPR051681">
    <property type="entry name" value="Ser/Thr_Kinases-Pseudokinases"/>
</dbReference>
<reference evidence="9" key="1">
    <citation type="submission" date="2024-02" db="EMBL/GenBank/DDBJ databases">
        <authorList>
            <consortium name="ELIXIR-Norway"/>
            <consortium name="Elixir Norway"/>
        </authorList>
    </citation>
    <scope>NUCLEOTIDE SEQUENCE</scope>
</reference>
<feature type="binding site" evidence="5">
    <location>
        <position position="291"/>
    </location>
    <ligand>
        <name>ATP</name>
        <dbReference type="ChEBI" id="CHEBI:30616"/>
    </ligand>
</feature>
<evidence type="ECO:0000256" key="3">
    <source>
        <dbReference type="ARBA" id="ARBA00022777"/>
    </source>
</evidence>
<name>A0ABP0XBF6_9BRYO</name>
<keyword evidence="6" id="KW-0175">Coiled coil</keyword>
<evidence type="ECO:0000256" key="4">
    <source>
        <dbReference type="ARBA" id="ARBA00022840"/>
    </source>
</evidence>
<keyword evidence="4 5" id="KW-0067">ATP-binding</keyword>
<feature type="chain" id="PRO_5046217329" description="Protein kinase domain-containing protein" evidence="7">
    <location>
        <begin position="28"/>
        <end position="1006"/>
    </location>
</feature>
<dbReference type="PROSITE" id="PS50011">
    <property type="entry name" value="PROTEIN_KINASE_DOM"/>
    <property type="match status" value="1"/>
</dbReference>
<dbReference type="InterPro" id="IPR017441">
    <property type="entry name" value="Protein_kinase_ATP_BS"/>
</dbReference>
<dbReference type="InterPro" id="IPR008271">
    <property type="entry name" value="Ser/Thr_kinase_AS"/>
</dbReference>
<keyword evidence="2 5" id="KW-0547">Nucleotide-binding</keyword>
<evidence type="ECO:0000313" key="10">
    <source>
        <dbReference type="Proteomes" id="UP001497444"/>
    </source>
</evidence>
<dbReference type="Gene3D" id="1.10.510.10">
    <property type="entry name" value="Transferase(Phosphotransferase) domain 1"/>
    <property type="match status" value="1"/>
</dbReference>
<evidence type="ECO:0000256" key="5">
    <source>
        <dbReference type="PROSITE-ProRule" id="PRU10141"/>
    </source>
</evidence>
<keyword evidence="7" id="KW-0732">Signal</keyword>
<evidence type="ECO:0000256" key="1">
    <source>
        <dbReference type="ARBA" id="ARBA00022679"/>
    </source>
</evidence>
<dbReference type="PANTHER" id="PTHR44329:SF260">
    <property type="entry name" value="PROTEIN KINASE DOMAIN-CONTAINING PROTEIN"/>
    <property type="match status" value="1"/>
</dbReference>
<keyword evidence="10" id="KW-1185">Reference proteome</keyword>
<organism evidence="9 10">
    <name type="scientific">Sphagnum jensenii</name>
    <dbReference type="NCBI Taxonomy" id="128206"/>
    <lineage>
        <taxon>Eukaryota</taxon>
        <taxon>Viridiplantae</taxon>
        <taxon>Streptophyta</taxon>
        <taxon>Embryophyta</taxon>
        <taxon>Bryophyta</taxon>
        <taxon>Sphagnophytina</taxon>
        <taxon>Sphagnopsida</taxon>
        <taxon>Sphagnales</taxon>
        <taxon>Sphagnaceae</taxon>
        <taxon>Sphagnum</taxon>
    </lineage>
</organism>
<keyword evidence="3" id="KW-0418">Kinase</keyword>